<dbReference type="GO" id="GO:0016788">
    <property type="term" value="F:hydrolase activity, acting on ester bonds"/>
    <property type="evidence" value="ECO:0007669"/>
    <property type="project" value="UniProtKB-ARBA"/>
</dbReference>
<organism evidence="2 3">
    <name type="scientific">Salinimicrobium marinum</name>
    <dbReference type="NCBI Taxonomy" id="680283"/>
    <lineage>
        <taxon>Bacteria</taxon>
        <taxon>Pseudomonadati</taxon>
        <taxon>Bacteroidota</taxon>
        <taxon>Flavobacteriia</taxon>
        <taxon>Flavobacteriales</taxon>
        <taxon>Flavobacteriaceae</taxon>
        <taxon>Salinimicrobium</taxon>
    </lineage>
</organism>
<reference evidence="2" key="1">
    <citation type="journal article" date="2014" name="Int. J. Syst. Evol. Microbiol.">
        <title>Complete genome sequence of Corynebacterium casei LMG S-19264T (=DSM 44701T), isolated from a smear-ripened cheese.</title>
        <authorList>
            <consortium name="US DOE Joint Genome Institute (JGI-PGF)"/>
            <person name="Walter F."/>
            <person name="Albersmeier A."/>
            <person name="Kalinowski J."/>
            <person name="Ruckert C."/>
        </authorList>
    </citation>
    <scope>NUCLEOTIDE SEQUENCE</scope>
    <source>
        <strain evidence="2">KCTC 12719</strain>
    </source>
</reference>
<dbReference type="Pfam" id="PF13472">
    <property type="entry name" value="Lipase_GDSL_2"/>
    <property type="match status" value="1"/>
</dbReference>
<evidence type="ECO:0000313" key="2">
    <source>
        <dbReference type="EMBL" id="GHA40007.1"/>
    </source>
</evidence>
<gene>
    <name evidence="2" type="ORF">GCM10007103_21810</name>
</gene>
<name>A0A918SI12_9FLAO</name>
<evidence type="ECO:0000313" key="3">
    <source>
        <dbReference type="Proteomes" id="UP000610456"/>
    </source>
</evidence>
<dbReference type="InterPro" id="IPR013830">
    <property type="entry name" value="SGNH_hydro"/>
</dbReference>
<dbReference type="SUPFAM" id="SSF52266">
    <property type="entry name" value="SGNH hydrolase"/>
    <property type="match status" value="1"/>
</dbReference>
<proteinExistence type="predicted"/>
<dbReference type="Proteomes" id="UP000610456">
    <property type="component" value="Unassembled WGS sequence"/>
</dbReference>
<feature type="domain" description="SGNH hydrolase-type esterase" evidence="1">
    <location>
        <begin position="27"/>
        <end position="204"/>
    </location>
</feature>
<keyword evidence="3" id="KW-1185">Reference proteome</keyword>
<sequence length="221" mass="24631">MGCNSNSELKSVPGELEPVQKEVSFLALGDSYTIGESVEESSRWPVKLTEELRGKGYKMQDPQIIARTGWTTENLLSAMEEQLTGEEQYDLVSVLIGVNNQYQGKSPDAYEQDLNEIFRQAIHFSVEGEEGVFAVSIPDYGVTPFGASNAEEIAKEIDEFNAIFEKVAGEYNIDFYNITPVSKRAKEEPDLTADDGLHPSGKMYGLWVEKFIEEVAGKLEQ</sequence>
<evidence type="ECO:0000259" key="1">
    <source>
        <dbReference type="Pfam" id="PF13472"/>
    </source>
</evidence>
<dbReference type="Gene3D" id="3.40.50.1110">
    <property type="entry name" value="SGNH hydrolase"/>
    <property type="match status" value="1"/>
</dbReference>
<protein>
    <submittedName>
        <fullName evidence="2">Lysophospholipase</fullName>
    </submittedName>
</protein>
<accession>A0A918SI12</accession>
<dbReference type="EMBL" id="BMXB01000008">
    <property type="protein sequence ID" value="GHA40007.1"/>
    <property type="molecule type" value="Genomic_DNA"/>
</dbReference>
<dbReference type="InterPro" id="IPR036514">
    <property type="entry name" value="SGNH_hydro_sf"/>
</dbReference>
<reference evidence="2" key="2">
    <citation type="submission" date="2020-09" db="EMBL/GenBank/DDBJ databases">
        <authorList>
            <person name="Sun Q."/>
            <person name="Kim S."/>
        </authorList>
    </citation>
    <scope>NUCLEOTIDE SEQUENCE</scope>
    <source>
        <strain evidence="2">KCTC 12719</strain>
    </source>
</reference>
<dbReference type="AlphaFoldDB" id="A0A918SI12"/>
<dbReference type="CDD" id="cd01832">
    <property type="entry name" value="SGNH_hydrolase_like_1"/>
    <property type="match status" value="1"/>
</dbReference>
<comment type="caution">
    <text evidence="2">The sequence shown here is derived from an EMBL/GenBank/DDBJ whole genome shotgun (WGS) entry which is preliminary data.</text>
</comment>